<feature type="region of interest" description="Disordered" evidence="1">
    <location>
        <begin position="81"/>
        <end position="102"/>
    </location>
</feature>
<protein>
    <submittedName>
        <fullName evidence="3">Uncharacterized protein</fullName>
    </submittedName>
</protein>
<feature type="compositionally biased region" description="Basic and acidic residues" evidence="1">
    <location>
        <begin position="84"/>
        <end position="94"/>
    </location>
</feature>
<gene>
    <name evidence="3" type="ORF">DICVIV_02424</name>
</gene>
<accession>A0A0D8Y3W6</accession>
<dbReference type="OrthoDB" id="5861263at2759"/>
<dbReference type="Proteomes" id="UP000053766">
    <property type="component" value="Unassembled WGS sequence"/>
</dbReference>
<dbReference type="EMBL" id="KN716184">
    <property type="protein sequence ID" value="KJH51410.1"/>
    <property type="molecule type" value="Genomic_DNA"/>
</dbReference>
<reference evidence="3 4" key="1">
    <citation type="submission" date="2013-11" db="EMBL/GenBank/DDBJ databases">
        <title>Draft genome of the bovine lungworm Dictyocaulus viviparus.</title>
        <authorList>
            <person name="Mitreva M."/>
        </authorList>
    </citation>
    <scope>NUCLEOTIDE SEQUENCE [LARGE SCALE GENOMIC DNA]</scope>
    <source>
        <strain evidence="3 4">HannoverDv2000</strain>
    </source>
</reference>
<dbReference type="AlphaFoldDB" id="A0A0D8Y3W6"/>
<proteinExistence type="predicted"/>
<feature type="chain" id="PRO_5002336181" evidence="2">
    <location>
        <begin position="23"/>
        <end position="277"/>
    </location>
</feature>
<evidence type="ECO:0000256" key="1">
    <source>
        <dbReference type="SAM" id="MobiDB-lite"/>
    </source>
</evidence>
<organism evidence="3 4">
    <name type="scientific">Dictyocaulus viviparus</name>
    <name type="common">Bovine lungworm</name>
    <dbReference type="NCBI Taxonomy" id="29172"/>
    <lineage>
        <taxon>Eukaryota</taxon>
        <taxon>Metazoa</taxon>
        <taxon>Ecdysozoa</taxon>
        <taxon>Nematoda</taxon>
        <taxon>Chromadorea</taxon>
        <taxon>Rhabditida</taxon>
        <taxon>Rhabditina</taxon>
        <taxon>Rhabditomorpha</taxon>
        <taxon>Strongyloidea</taxon>
        <taxon>Metastrongylidae</taxon>
        <taxon>Dictyocaulus</taxon>
    </lineage>
</organism>
<feature type="signal peptide" evidence="2">
    <location>
        <begin position="1"/>
        <end position="22"/>
    </location>
</feature>
<evidence type="ECO:0000313" key="4">
    <source>
        <dbReference type="Proteomes" id="UP000053766"/>
    </source>
</evidence>
<name>A0A0D8Y3W6_DICVI</name>
<sequence>MSYVFHLNVILLLFIVYLNSEANFIRQSSAVGAHFSSSGNMSPKEVRREHRERRILRRKKQRMRELREEIRNLTSSLQHMHMSTMERKPETEHKQKNRHGRKGLKWRKNLLEKLKTIVKRLDRMEKRIVERMQDIFTDSPPTNRTEMSLLSTSFAYDTLTTEITNEKMKRIQPAISRSRSGENGAICSSHNDCRPGHCCHRVINNNNDIKSFCVLYRLSEKAECVDGCQCSSHLSCFIPDRLSDLNVTNAYCKKATSSDILNGSYLYKKDSVITVIE</sequence>
<evidence type="ECO:0000313" key="3">
    <source>
        <dbReference type="EMBL" id="KJH51410.1"/>
    </source>
</evidence>
<evidence type="ECO:0000256" key="2">
    <source>
        <dbReference type="SAM" id="SignalP"/>
    </source>
</evidence>
<keyword evidence="4" id="KW-1185">Reference proteome</keyword>
<keyword evidence="2" id="KW-0732">Signal</keyword>
<reference evidence="4" key="2">
    <citation type="journal article" date="2016" name="Sci. Rep.">
        <title>Dictyocaulus viviparus genome, variome and transcriptome elucidate lungworm biology and support future intervention.</title>
        <authorList>
            <person name="McNulty S.N."/>
            <person name="Strube C."/>
            <person name="Rosa B.A."/>
            <person name="Martin J.C."/>
            <person name="Tyagi R."/>
            <person name="Choi Y.J."/>
            <person name="Wang Q."/>
            <person name="Hallsworth Pepin K."/>
            <person name="Zhang X."/>
            <person name="Ozersky P."/>
            <person name="Wilson R.K."/>
            <person name="Sternberg P.W."/>
            <person name="Gasser R.B."/>
            <person name="Mitreva M."/>
        </authorList>
    </citation>
    <scope>NUCLEOTIDE SEQUENCE [LARGE SCALE GENOMIC DNA]</scope>
    <source>
        <strain evidence="4">HannoverDv2000</strain>
    </source>
</reference>